<dbReference type="EMBL" id="MFLA01000016">
    <property type="protein sequence ID" value="OGG59815.1"/>
    <property type="molecule type" value="Genomic_DNA"/>
</dbReference>
<feature type="transmembrane region" description="Helical" evidence="1">
    <location>
        <begin position="180"/>
        <end position="203"/>
    </location>
</feature>
<accession>A0A1F6DEG5</accession>
<evidence type="ECO:0000313" key="2">
    <source>
        <dbReference type="EMBL" id="OGG59815.1"/>
    </source>
</evidence>
<reference evidence="2 3" key="1">
    <citation type="journal article" date="2016" name="Nat. Commun.">
        <title>Thousands of microbial genomes shed light on interconnected biogeochemical processes in an aquifer system.</title>
        <authorList>
            <person name="Anantharaman K."/>
            <person name="Brown C.T."/>
            <person name="Hug L.A."/>
            <person name="Sharon I."/>
            <person name="Castelle C.J."/>
            <person name="Probst A.J."/>
            <person name="Thomas B.C."/>
            <person name="Singh A."/>
            <person name="Wilkins M.J."/>
            <person name="Karaoz U."/>
            <person name="Brodie E.L."/>
            <person name="Williams K.H."/>
            <person name="Hubbard S.S."/>
            <person name="Banfield J.F."/>
        </authorList>
    </citation>
    <scope>NUCLEOTIDE SEQUENCE [LARGE SCALE GENOMIC DNA]</scope>
</reference>
<gene>
    <name evidence="2" type="ORF">A2765_04480</name>
</gene>
<proteinExistence type="predicted"/>
<comment type="caution">
    <text evidence="2">The sequence shown here is derived from an EMBL/GenBank/DDBJ whole genome shotgun (WGS) entry which is preliminary data.</text>
</comment>
<sequence>MLLMLFSPVTFAAAQELRLVGTGTTTIDDPGVYRAYYGKLSGEPHVYTFRADSDVEPVKLVVLVPDVANAKTDISIAMIDGLHPENPFAVADGSAIEWTRFFDTAGRDSYLAGPSLEATVPRGTYQIRVWSSNNDSPYVLVVSGKESFSIGETLHRYGTLPAIKSQFFGKPGYQAYLAPLLLWPILGVLIIVGLILFIFMVFFRRRVDENIPVS</sequence>
<evidence type="ECO:0000313" key="3">
    <source>
        <dbReference type="Proteomes" id="UP000176377"/>
    </source>
</evidence>
<dbReference type="AlphaFoldDB" id="A0A1F6DEG5"/>
<keyword evidence="1" id="KW-0812">Transmembrane</keyword>
<protein>
    <submittedName>
        <fullName evidence="2">Uncharacterized protein</fullName>
    </submittedName>
</protein>
<keyword evidence="1" id="KW-1133">Transmembrane helix</keyword>
<dbReference type="Proteomes" id="UP000176377">
    <property type="component" value="Unassembled WGS sequence"/>
</dbReference>
<evidence type="ECO:0000256" key="1">
    <source>
        <dbReference type="SAM" id="Phobius"/>
    </source>
</evidence>
<name>A0A1F6DEG5_9BACT</name>
<organism evidence="2 3">
    <name type="scientific">Candidatus Kaiserbacteria bacterium RIFCSPHIGHO2_01_FULL_56_24</name>
    <dbReference type="NCBI Taxonomy" id="1798487"/>
    <lineage>
        <taxon>Bacteria</taxon>
        <taxon>Candidatus Kaiseribacteriota</taxon>
    </lineage>
</organism>
<keyword evidence="1" id="KW-0472">Membrane</keyword>